<dbReference type="GO" id="GO:0031267">
    <property type="term" value="F:small GTPase binding"/>
    <property type="evidence" value="ECO:0007669"/>
    <property type="project" value="TreeGrafter"/>
</dbReference>
<dbReference type="SUPFAM" id="SSF47923">
    <property type="entry name" value="Ypt/Rab-GAP domain of gyp1p"/>
    <property type="match status" value="2"/>
</dbReference>
<keyword evidence="7" id="KW-1185">Reference proteome</keyword>
<dbReference type="InterPro" id="IPR001452">
    <property type="entry name" value="SH3_domain"/>
</dbReference>
<feature type="compositionally biased region" description="Low complexity" evidence="3">
    <location>
        <begin position="802"/>
        <end position="812"/>
    </location>
</feature>
<feature type="region of interest" description="Disordered" evidence="3">
    <location>
        <begin position="954"/>
        <end position="1269"/>
    </location>
</feature>
<feature type="compositionally biased region" description="Polar residues" evidence="3">
    <location>
        <begin position="1251"/>
        <end position="1269"/>
    </location>
</feature>
<dbReference type="SMART" id="SM00326">
    <property type="entry name" value="SH3"/>
    <property type="match status" value="1"/>
</dbReference>
<proteinExistence type="predicted"/>
<name>A0AAW0C9T4_9AGAR</name>
<feature type="compositionally biased region" description="Polar residues" evidence="3">
    <location>
        <begin position="453"/>
        <end position="469"/>
    </location>
</feature>
<evidence type="ECO:0000313" key="6">
    <source>
        <dbReference type="EMBL" id="KAK7035743.1"/>
    </source>
</evidence>
<feature type="region of interest" description="Disordered" evidence="3">
    <location>
        <begin position="1286"/>
        <end position="1338"/>
    </location>
</feature>
<feature type="compositionally biased region" description="Low complexity" evidence="3">
    <location>
        <begin position="993"/>
        <end position="1009"/>
    </location>
</feature>
<feature type="compositionally biased region" description="Basic and acidic residues" evidence="3">
    <location>
        <begin position="1293"/>
        <end position="1305"/>
    </location>
</feature>
<feature type="compositionally biased region" description="Low complexity" evidence="3">
    <location>
        <begin position="103"/>
        <end position="123"/>
    </location>
</feature>
<dbReference type="SMART" id="SM00164">
    <property type="entry name" value="TBC"/>
    <property type="match status" value="1"/>
</dbReference>
<feature type="compositionally biased region" description="Basic and acidic residues" evidence="3">
    <location>
        <begin position="1218"/>
        <end position="1228"/>
    </location>
</feature>
<feature type="compositionally biased region" description="Polar residues" evidence="3">
    <location>
        <begin position="376"/>
        <end position="395"/>
    </location>
</feature>
<feature type="compositionally biased region" description="Polar residues" evidence="3">
    <location>
        <begin position="91"/>
        <end position="102"/>
    </location>
</feature>
<dbReference type="EMBL" id="JAWWNJ010000019">
    <property type="protein sequence ID" value="KAK7035743.1"/>
    <property type="molecule type" value="Genomic_DNA"/>
</dbReference>
<organism evidence="6 7">
    <name type="scientific">Favolaschia claudopus</name>
    <dbReference type="NCBI Taxonomy" id="2862362"/>
    <lineage>
        <taxon>Eukaryota</taxon>
        <taxon>Fungi</taxon>
        <taxon>Dikarya</taxon>
        <taxon>Basidiomycota</taxon>
        <taxon>Agaricomycotina</taxon>
        <taxon>Agaricomycetes</taxon>
        <taxon>Agaricomycetidae</taxon>
        <taxon>Agaricales</taxon>
        <taxon>Marasmiineae</taxon>
        <taxon>Mycenaceae</taxon>
        <taxon>Favolaschia</taxon>
    </lineage>
</organism>
<feature type="compositionally biased region" description="Acidic residues" evidence="3">
    <location>
        <begin position="494"/>
        <end position="505"/>
    </location>
</feature>
<evidence type="ECO:0000256" key="1">
    <source>
        <dbReference type="ARBA" id="ARBA00022443"/>
    </source>
</evidence>
<feature type="compositionally biased region" description="Low complexity" evidence="3">
    <location>
        <begin position="561"/>
        <end position="571"/>
    </location>
</feature>
<dbReference type="InterPro" id="IPR035969">
    <property type="entry name" value="Rab-GAP_TBC_sf"/>
</dbReference>
<dbReference type="InterPro" id="IPR000195">
    <property type="entry name" value="Rab-GAP-TBC_dom"/>
</dbReference>
<feature type="compositionally biased region" description="Basic and acidic residues" evidence="3">
    <location>
        <begin position="302"/>
        <end position="312"/>
    </location>
</feature>
<feature type="compositionally biased region" description="Pro residues" evidence="3">
    <location>
        <begin position="813"/>
        <end position="830"/>
    </location>
</feature>
<feature type="compositionally biased region" description="Polar residues" evidence="3">
    <location>
        <begin position="627"/>
        <end position="639"/>
    </location>
</feature>
<dbReference type="InterPro" id="IPR036028">
    <property type="entry name" value="SH3-like_dom_sf"/>
</dbReference>
<feature type="compositionally biased region" description="Low complexity" evidence="3">
    <location>
        <begin position="161"/>
        <end position="190"/>
    </location>
</feature>
<comment type="caution">
    <text evidence="6">The sequence shown here is derived from an EMBL/GenBank/DDBJ whole genome shotgun (WGS) entry which is preliminary data.</text>
</comment>
<feature type="compositionally biased region" description="Pro residues" evidence="3">
    <location>
        <begin position="967"/>
        <end position="978"/>
    </location>
</feature>
<feature type="region of interest" description="Disordered" evidence="3">
    <location>
        <begin position="89"/>
        <end position="225"/>
    </location>
</feature>
<evidence type="ECO:0000313" key="7">
    <source>
        <dbReference type="Proteomes" id="UP001362999"/>
    </source>
</evidence>
<reference evidence="6 7" key="1">
    <citation type="journal article" date="2024" name="J Genomics">
        <title>Draft genome sequencing and assembly of Favolaschia claudopus CIRM-BRFM 2984 isolated from oak limbs.</title>
        <authorList>
            <person name="Navarro D."/>
            <person name="Drula E."/>
            <person name="Chaduli D."/>
            <person name="Cazenave R."/>
            <person name="Ahrendt S."/>
            <person name="Wang J."/>
            <person name="Lipzen A."/>
            <person name="Daum C."/>
            <person name="Barry K."/>
            <person name="Grigoriev I.V."/>
            <person name="Favel A."/>
            <person name="Rosso M.N."/>
            <person name="Martin F."/>
        </authorList>
    </citation>
    <scope>NUCLEOTIDE SEQUENCE [LARGE SCALE GENOMIC DNA]</scope>
    <source>
        <strain evidence="6 7">CIRM-BRFM 2984</strain>
    </source>
</reference>
<evidence type="ECO:0000259" key="4">
    <source>
        <dbReference type="PROSITE" id="PS50002"/>
    </source>
</evidence>
<dbReference type="PANTHER" id="PTHR47219:SF9">
    <property type="entry name" value="GTPASE ACTIVATING PROTEIN AND CENTROSOME-ASSOCIATED, ISOFORM B"/>
    <property type="match status" value="1"/>
</dbReference>
<feature type="region of interest" description="Disordered" evidence="3">
    <location>
        <begin position="1627"/>
        <end position="1655"/>
    </location>
</feature>
<feature type="compositionally biased region" description="Low complexity" evidence="3">
    <location>
        <begin position="676"/>
        <end position="715"/>
    </location>
</feature>
<dbReference type="SUPFAM" id="SSF50044">
    <property type="entry name" value="SH3-domain"/>
    <property type="match status" value="1"/>
</dbReference>
<feature type="compositionally biased region" description="Pro residues" evidence="3">
    <location>
        <begin position="869"/>
        <end position="879"/>
    </location>
</feature>
<dbReference type="PANTHER" id="PTHR47219">
    <property type="entry name" value="RAB GTPASE-ACTIVATING PROTEIN 1-LIKE"/>
    <property type="match status" value="1"/>
</dbReference>
<gene>
    <name evidence="6" type="ORF">R3P38DRAFT_2771351</name>
</gene>
<accession>A0AAW0C9T4</accession>
<feature type="compositionally biased region" description="Basic and acidic residues" evidence="3">
    <location>
        <begin position="365"/>
        <end position="375"/>
    </location>
</feature>
<dbReference type="InterPro" id="IPR050302">
    <property type="entry name" value="Rab_GAP_TBC_domain"/>
</dbReference>
<feature type="compositionally biased region" description="Polar residues" evidence="3">
    <location>
        <begin position="520"/>
        <end position="531"/>
    </location>
</feature>
<dbReference type="Pfam" id="PF00566">
    <property type="entry name" value="RabGAP-TBC"/>
    <property type="match status" value="1"/>
</dbReference>
<protein>
    <submittedName>
        <fullName evidence="6">Rab-GAP TBC domain-containing protein</fullName>
    </submittedName>
</protein>
<feature type="compositionally biased region" description="Polar residues" evidence="3">
    <location>
        <begin position="1168"/>
        <end position="1190"/>
    </location>
</feature>
<dbReference type="Gene3D" id="1.10.472.80">
    <property type="entry name" value="Ypt/Rab-GAP domain of gyp1p, domain 3"/>
    <property type="match status" value="1"/>
</dbReference>
<feature type="compositionally biased region" description="Polar residues" evidence="3">
    <location>
        <begin position="124"/>
        <end position="133"/>
    </location>
</feature>
<sequence>MDVPDRPMDAAELARWTRFAAKGGIGRGTALTDFVAERVDDLMFLKNDEIVVLLQLPEENMFLGYCEGIVGRFHANDVHFLSKLKKPVMTKRSSVGGNNSGKSTPTPSLGQSPSPSLLQGSSPRSGTSYQPSISPQPQLRYQPPPSPPLTPSSSREHIPRSTSHSSTTVSVGSTSTSLSSSTLSSSSGPSPETPMTLHSSPEPIQGWPKPLETSASMSSVDTNVSGRSSTYIASMASANALNNENDDEIVDRHNRRSETTMVEMWPSSPTSTTIARKPVNGSRLALAMHPPAESEESDVEGPEDRVNSSESDREPEEYPDDGGWALRHGGTLPLQVVKLNSPNPGSIPPSPYRQGFPSSPLAQTTHDHIESDSRPDSVNQDGSTRSSDSASNYDTTESEDNADETARFSKPPTRSPSPSPEHHRTVSVSDSVKSQTRSRNSSITRDGSILYGDTSTSLITDDPTRSSIAAPSFHGSEDGEVGIGLSLLGGLLGGDDDASDSDSDDGPSMAIASEKDPTRRQSAVSGKSATSAMRGPHPPGEDWDGESIYENYYRFSRSTNARASTSTFASAKMPARFSHSSQRGMPITDAEIVPPVPVDPRSEPPIDPSRPGIIRNEKTRSIDSDASVYTQASKTSSVDPSRLSARPPPTSRRPAPLELTGINGEPSPLLHTRWGSPASSASPPTSSAAGQSSFFEGTPPASASSGSISPGGAASQLRQRLEIDRASPIGTYTKLDESVGEGLGGGIVVEDDEELPAPSITSEPRTESPEGSDVDADVENTELGPDTLTPLVIADSVPDDVSASLQTPTTTPSSPPDLSPPPAQAVPPPQHQTRPSLSELRGYAANDSPSPRVMDKPPGQRTSMFLPHPNAPKPPPPTGAPEGPLYIRQPPLVPQQRSDSAQDVVNIINMSIGRSHVTRVMPTIYGRTELDLRSATGPVKMVFSIDPLPPLSAPLPSQIPFRNGAAPPIPPPPGPSAAPMPRRSTGDSDPGQGSSRSLLARGASASSASTVPPKSSPLAEKPAVTDRKPSAPIPRPNFFPKAGTSRPRSRSFSGFNTTEVSPPPRASREEGSAPIVNAPIKVGRSMSANLTAPSPPSASSPLSQGSSTSNSPPTTTTLGKHASQSSLRAAHAPSPLSLPQNNSVLGVRQPLRSPTSPLAVSPVATGGSPASASRSSHQLRPMGSRSNMNERPTLPRGTVSDSPSSSPVHTRNESLLSFRDRPSFEIDPSRVVSPSPGRDSLRSKLSLPNLRRNQSRASLSSVSQQENETVQVQDMDFELIRPNLAQLQGSGRSSEDSSLGREPSMDGRTSNVGEQRRTDSPAISIVSTQTPWSSSSETSIDAHRQRELKWVSLMGTVPPAQAKKSKKVKKLLMDGSVPSSVRFLVWSHLTDGKAKAIPGVYAQLGKRARVSTSADIERDVQRILVDHPHMQSNRPSLMAVLQAYLTMVPDVEYSRGLPLVAGHLLALSPEEDAFWIFVSMMDSYLRPYFSSNTTQIEVDAALFSRALEANDAQVAKKVLTDMGVNPVDICRPWFSTLFVDSLPLEYLNRVWDLFLFEGIPFLFRVGLALVYCCRQRILECSKREALFGLLNHPSPNWLPPSPDAFVALALSFKLKDDDVRKQRIKMEAQVKRQTQTPRANPAATRAMSLPRPAPS</sequence>
<feature type="compositionally biased region" description="Low complexity" evidence="3">
    <location>
        <begin position="1099"/>
        <end position="1119"/>
    </location>
</feature>
<feature type="domain" description="SH3" evidence="4">
    <location>
        <begin position="23"/>
        <end position="83"/>
    </location>
</feature>
<feature type="compositionally biased region" description="Polar residues" evidence="3">
    <location>
        <begin position="213"/>
        <end position="225"/>
    </location>
</feature>
<feature type="region of interest" description="Disordered" evidence="3">
    <location>
        <begin position="256"/>
        <end position="546"/>
    </location>
</feature>
<feature type="compositionally biased region" description="Acidic residues" evidence="3">
    <location>
        <begin position="770"/>
        <end position="780"/>
    </location>
</feature>
<feature type="compositionally biased region" description="Pro residues" evidence="3">
    <location>
        <begin position="594"/>
        <end position="608"/>
    </location>
</feature>
<feature type="compositionally biased region" description="Polar residues" evidence="3">
    <location>
        <begin position="1050"/>
        <end position="1060"/>
    </location>
</feature>
<dbReference type="GO" id="GO:0005096">
    <property type="term" value="F:GTPase activator activity"/>
    <property type="evidence" value="ECO:0007669"/>
    <property type="project" value="TreeGrafter"/>
</dbReference>
<dbReference type="Gene3D" id="1.10.8.270">
    <property type="entry name" value="putative rabgap domain of human tbc1 domain family member 14 like domains"/>
    <property type="match status" value="1"/>
</dbReference>
<feature type="compositionally biased region" description="Polar residues" evidence="3">
    <location>
        <begin position="426"/>
        <end position="445"/>
    </location>
</feature>
<evidence type="ECO:0000256" key="3">
    <source>
        <dbReference type="SAM" id="MobiDB-lite"/>
    </source>
</evidence>
<evidence type="ECO:0000256" key="2">
    <source>
        <dbReference type="PROSITE-ProRule" id="PRU00192"/>
    </source>
</evidence>
<feature type="region of interest" description="Disordered" evidence="3">
    <location>
        <begin position="561"/>
        <end position="899"/>
    </location>
</feature>
<keyword evidence="1 2" id="KW-0728">SH3 domain</keyword>
<feature type="domain" description="Rab-GAP TBC" evidence="5">
    <location>
        <begin position="1376"/>
        <end position="1558"/>
    </location>
</feature>
<feature type="compositionally biased region" description="Polar residues" evidence="3">
    <location>
        <begin position="1325"/>
        <end position="1338"/>
    </location>
</feature>
<dbReference type="PROSITE" id="PS50002">
    <property type="entry name" value="SH3"/>
    <property type="match status" value="1"/>
</dbReference>
<evidence type="ECO:0000259" key="5">
    <source>
        <dbReference type="PROSITE" id="PS50086"/>
    </source>
</evidence>
<dbReference type="Proteomes" id="UP001362999">
    <property type="component" value="Unassembled WGS sequence"/>
</dbReference>
<dbReference type="PROSITE" id="PS50086">
    <property type="entry name" value="TBC_RABGAP"/>
    <property type="match status" value="1"/>
</dbReference>
<feature type="compositionally biased region" description="Polar residues" evidence="3">
    <location>
        <begin position="1199"/>
        <end position="1215"/>
    </location>
</feature>